<keyword evidence="4 5" id="KW-0238">DNA-binding</keyword>
<accession>A0A8S9XEB9</accession>
<dbReference type="PANTHER" id="PTHR46600">
    <property type="entry name" value="THAP DOMAIN-CONTAINING"/>
    <property type="match status" value="1"/>
</dbReference>
<feature type="domain" description="THAP-type" evidence="6">
    <location>
        <begin position="1"/>
        <end position="81"/>
    </location>
</feature>
<dbReference type="EMBL" id="WIXP02000008">
    <property type="protein sequence ID" value="KAF6206446.1"/>
    <property type="molecule type" value="Genomic_DNA"/>
</dbReference>
<dbReference type="GO" id="GO:0008270">
    <property type="term" value="F:zinc ion binding"/>
    <property type="evidence" value="ECO:0007669"/>
    <property type="project" value="UniProtKB-KW"/>
</dbReference>
<reference evidence="7" key="1">
    <citation type="journal article" date="2021" name="Mol. Ecol. Resour.">
        <title>Apolygus lucorum genome provides insights into omnivorousness and mesophyll feeding.</title>
        <authorList>
            <person name="Liu Y."/>
            <person name="Liu H."/>
            <person name="Wang H."/>
            <person name="Huang T."/>
            <person name="Liu B."/>
            <person name="Yang B."/>
            <person name="Yin L."/>
            <person name="Li B."/>
            <person name="Zhang Y."/>
            <person name="Zhang S."/>
            <person name="Jiang F."/>
            <person name="Zhang X."/>
            <person name="Ren Y."/>
            <person name="Wang B."/>
            <person name="Wang S."/>
            <person name="Lu Y."/>
            <person name="Wu K."/>
            <person name="Fan W."/>
            <person name="Wang G."/>
        </authorList>
    </citation>
    <scope>NUCLEOTIDE SEQUENCE</scope>
    <source>
        <strain evidence="7">12Hb</strain>
    </source>
</reference>
<dbReference type="SMART" id="SM00980">
    <property type="entry name" value="THAP"/>
    <property type="match status" value="1"/>
</dbReference>
<dbReference type="PANTHER" id="PTHR46600:SF11">
    <property type="entry name" value="THAP DOMAIN-CONTAINING PROTEIN 10"/>
    <property type="match status" value="1"/>
</dbReference>
<evidence type="ECO:0000256" key="2">
    <source>
        <dbReference type="ARBA" id="ARBA00022771"/>
    </source>
</evidence>
<dbReference type="AlphaFoldDB" id="A0A8S9XEB9"/>
<keyword evidence="1" id="KW-0479">Metal-binding</keyword>
<evidence type="ECO:0000259" key="6">
    <source>
        <dbReference type="PROSITE" id="PS50950"/>
    </source>
</evidence>
<sequence length="187" mass="20824">MVTKCVVPNCGNACNAKLSVTLFSFPKDLKLVQKWVQATRAHYLKEIKSHHKVCSDHFEKQSILNHFGATRLAPGAIPTIFEWNRSSIGRGHRTAPILAIRNIGDYSLSDNRIILPKSIAKGSTVPKVSLPPLDIRIPHLVSTKSGLNLIKSEPLMCDVILPRREKNLANQETNSGSILYEDFPFKS</sequence>
<evidence type="ECO:0000313" key="7">
    <source>
        <dbReference type="EMBL" id="KAF6206446.1"/>
    </source>
</evidence>
<comment type="caution">
    <text evidence="7">The sequence shown here is derived from an EMBL/GenBank/DDBJ whole genome shotgun (WGS) entry which is preliminary data.</text>
</comment>
<evidence type="ECO:0000313" key="8">
    <source>
        <dbReference type="Proteomes" id="UP000466442"/>
    </source>
</evidence>
<keyword evidence="2 5" id="KW-0863">Zinc-finger</keyword>
<dbReference type="SMART" id="SM00692">
    <property type="entry name" value="DM3"/>
    <property type="match status" value="1"/>
</dbReference>
<dbReference type="InterPro" id="IPR006612">
    <property type="entry name" value="THAP_Znf"/>
</dbReference>
<organism evidence="7 8">
    <name type="scientific">Apolygus lucorum</name>
    <name type="common">Small green plant bug</name>
    <name type="synonym">Lygocoris lucorum</name>
    <dbReference type="NCBI Taxonomy" id="248454"/>
    <lineage>
        <taxon>Eukaryota</taxon>
        <taxon>Metazoa</taxon>
        <taxon>Ecdysozoa</taxon>
        <taxon>Arthropoda</taxon>
        <taxon>Hexapoda</taxon>
        <taxon>Insecta</taxon>
        <taxon>Pterygota</taxon>
        <taxon>Neoptera</taxon>
        <taxon>Paraneoptera</taxon>
        <taxon>Hemiptera</taxon>
        <taxon>Heteroptera</taxon>
        <taxon>Panheteroptera</taxon>
        <taxon>Cimicomorpha</taxon>
        <taxon>Miridae</taxon>
        <taxon>Mirini</taxon>
        <taxon>Apolygus</taxon>
    </lineage>
</organism>
<evidence type="ECO:0000256" key="4">
    <source>
        <dbReference type="ARBA" id="ARBA00023125"/>
    </source>
</evidence>
<dbReference type="Pfam" id="PF05485">
    <property type="entry name" value="THAP"/>
    <property type="match status" value="1"/>
</dbReference>
<keyword evidence="8" id="KW-1185">Reference proteome</keyword>
<dbReference type="Proteomes" id="UP000466442">
    <property type="component" value="Unassembled WGS sequence"/>
</dbReference>
<name>A0A8S9XEB9_APOLU</name>
<proteinExistence type="predicted"/>
<dbReference type="PROSITE" id="PS50950">
    <property type="entry name" value="ZF_THAP"/>
    <property type="match status" value="1"/>
</dbReference>
<dbReference type="GO" id="GO:0043565">
    <property type="term" value="F:sequence-specific DNA binding"/>
    <property type="evidence" value="ECO:0007669"/>
    <property type="project" value="InterPro"/>
</dbReference>
<dbReference type="OrthoDB" id="7331812at2759"/>
<dbReference type="Gene3D" id="6.20.210.20">
    <property type="entry name" value="THAP domain"/>
    <property type="match status" value="1"/>
</dbReference>
<gene>
    <name evidence="7" type="ORF">GE061_017679</name>
</gene>
<dbReference type="InterPro" id="IPR026516">
    <property type="entry name" value="THAP1/10"/>
</dbReference>
<evidence type="ECO:0000256" key="3">
    <source>
        <dbReference type="ARBA" id="ARBA00022833"/>
    </source>
</evidence>
<evidence type="ECO:0000256" key="1">
    <source>
        <dbReference type="ARBA" id="ARBA00022723"/>
    </source>
</evidence>
<keyword evidence="3" id="KW-0862">Zinc</keyword>
<evidence type="ECO:0000256" key="5">
    <source>
        <dbReference type="PROSITE-ProRule" id="PRU00309"/>
    </source>
</evidence>
<dbReference type="SUPFAM" id="SSF57716">
    <property type="entry name" value="Glucocorticoid receptor-like (DNA-binding domain)"/>
    <property type="match status" value="1"/>
</dbReference>
<protein>
    <recommendedName>
        <fullName evidence="6">THAP-type domain-containing protein</fullName>
    </recommendedName>
</protein>
<dbReference type="InterPro" id="IPR038441">
    <property type="entry name" value="THAP_Znf_sf"/>
</dbReference>